<evidence type="ECO:0000313" key="5">
    <source>
        <dbReference type="Proteomes" id="UP000677804"/>
    </source>
</evidence>
<dbReference type="PROSITE" id="PS50056">
    <property type="entry name" value="TYR_PHOSPHATASE_2"/>
    <property type="match status" value="1"/>
</dbReference>
<evidence type="ECO:0000256" key="2">
    <source>
        <dbReference type="SAM" id="MobiDB-lite"/>
    </source>
</evidence>
<dbReference type="InterPro" id="IPR029021">
    <property type="entry name" value="Prot-tyrosine_phosphatase-like"/>
</dbReference>
<dbReference type="EMBL" id="CP074405">
    <property type="protein sequence ID" value="QVI61967.1"/>
    <property type="molecule type" value="Genomic_DNA"/>
</dbReference>
<dbReference type="InterPro" id="IPR026893">
    <property type="entry name" value="Tyr/Ser_Pase_IphP-type"/>
</dbReference>
<protein>
    <submittedName>
        <fullName evidence="4">Tyrosine-protein phosphatase</fullName>
    </submittedName>
</protein>
<dbReference type="PANTHER" id="PTHR31126">
    <property type="entry name" value="TYROSINE-PROTEIN PHOSPHATASE"/>
    <property type="match status" value="1"/>
</dbReference>
<accession>A0ABX8D7E2</accession>
<evidence type="ECO:0000313" key="4">
    <source>
        <dbReference type="EMBL" id="QVI61967.1"/>
    </source>
</evidence>
<comment type="similarity">
    <text evidence="1">Belongs to the protein-tyrosine phosphatase family.</text>
</comment>
<dbReference type="PANTHER" id="PTHR31126:SF1">
    <property type="entry name" value="TYROSINE SPECIFIC PROTEIN PHOSPHATASES DOMAIN-CONTAINING PROTEIN"/>
    <property type="match status" value="1"/>
</dbReference>
<dbReference type="Gene3D" id="3.90.190.10">
    <property type="entry name" value="Protein tyrosine phosphatase superfamily"/>
    <property type="match status" value="1"/>
</dbReference>
<dbReference type="SUPFAM" id="SSF52799">
    <property type="entry name" value="(Phosphotyrosine protein) phosphatases II"/>
    <property type="match status" value="1"/>
</dbReference>
<keyword evidence="5" id="KW-1185">Reference proteome</keyword>
<name>A0ABX8D7E2_9CELL</name>
<proteinExistence type="inferred from homology"/>
<dbReference type="Pfam" id="PF13350">
    <property type="entry name" value="Y_phosphatase3"/>
    <property type="match status" value="1"/>
</dbReference>
<evidence type="ECO:0000259" key="3">
    <source>
        <dbReference type="PROSITE" id="PS50056"/>
    </source>
</evidence>
<feature type="domain" description="Tyrosine specific protein phosphatases" evidence="3">
    <location>
        <begin position="185"/>
        <end position="245"/>
    </location>
</feature>
<reference evidence="4 5" key="1">
    <citation type="submission" date="2021-05" db="EMBL/GenBank/DDBJ databases">
        <title>Novel species in genus Cellulomonas.</title>
        <authorList>
            <person name="Zhang G."/>
        </authorList>
    </citation>
    <scope>NUCLEOTIDE SEQUENCE [LARGE SCALE GENOMIC DNA]</scope>
    <source>
        <strain evidence="5">zg-ZUI222</strain>
    </source>
</reference>
<organism evidence="4 5">
    <name type="scientific">Cellulomonas wangleii</name>
    <dbReference type="NCBI Taxonomy" id="2816956"/>
    <lineage>
        <taxon>Bacteria</taxon>
        <taxon>Bacillati</taxon>
        <taxon>Actinomycetota</taxon>
        <taxon>Actinomycetes</taxon>
        <taxon>Micrococcales</taxon>
        <taxon>Cellulomonadaceae</taxon>
        <taxon>Cellulomonas</taxon>
    </lineage>
</organism>
<gene>
    <name evidence="4" type="ORF">KG103_16310</name>
</gene>
<sequence length="312" mass="32695">MRTRARQGVCAAPTVCEGRGVDDDATLPPHPPTTPTGEPVPAAARVATAAADPHVLASDTVANLRDVGGRPTADGGRVRRGLVLRSAELRSAAVADDPVVTRLGVRTVVDLRTAAERAAAPDVLPPGARGVHADVLQVTTQAPASDLGELLRRPQEASQFLAALDPAAQMRRTYVDLVVGESGRTGYATLLRRFLDPGAAPVLYHCTAGKDRTGWATTVLLLAVGADEAVAREEYLAVNPAVRAMYAPLLQGFADVGGDPELLVPLLEVREEYLDAAFGAVAELFGSFAAYLRDGLGLTDTEVAALRERLTA</sequence>
<feature type="region of interest" description="Disordered" evidence="2">
    <location>
        <begin position="18"/>
        <end position="40"/>
    </location>
</feature>
<dbReference type="InterPro" id="IPR000387">
    <property type="entry name" value="Tyr_Pase_dom"/>
</dbReference>
<evidence type="ECO:0000256" key="1">
    <source>
        <dbReference type="ARBA" id="ARBA00009580"/>
    </source>
</evidence>
<dbReference type="Proteomes" id="UP000677804">
    <property type="component" value="Chromosome"/>
</dbReference>